<dbReference type="AlphaFoldDB" id="A0A4S2A8T3"/>
<comment type="caution">
    <text evidence="3">The sequence shown here is derived from an EMBL/GenBank/DDBJ whole genome shotgun (WGS) entry which is preliminary data.</text>
</comment>
<dbReference type="InterPro" id="IPR002656">
    <property type="entry name" value="Acyl_transf_3_dom"/>
</dbReference>
<reference evidence="3 4" key="1">
    <citation type="submission" date="2019-04" db="EMBL/GenBank/DDBJ databases">
        <title>Microbes associate with the intestines of laboratory mice.</title>
        <authorList>
            <person name="Navarre W."/>
            <person name="Wong E."/>
            <person name="Huang K."/>
            <person name="Tropini C."/>
            <person name="Ng K."/>
            <person name="Yu B."/>
        </authorList>
    </citation>
    <scope>NUCLEOTIDE SEQUENCE [LARGE SCALE GENOMIC DNA]</scope>
    <source>
        <strain evidence="3 4">NM70_E10</strain>
    </source>
</reference>
<dbReference type="EMBL" id="SRZA01000098">
    <property type="protein sequence ID" value="TGX97026.1"/>
    <property type="molecule type" value="Genomic_DNA"/>
</dbReference>
<evidence type="ECO:0000256" key="1">
    <source>
        <dbReference type="SAM" id="Phobius"/>
    </source>
</evidence>
<sequence length="285" mass="34010">MFTRCTNPVAFFLLLSGYGLYASYKLGKRDSMRRIGKLYVHYWLTLLIFVPLGWWIRGSEVYPGSWKQILENVSGWYTGYNGEIWFLFPYMLLVLTSVQLFRWMDKVKLIPFFLLAGSLYFFTYVLVYFWGDSYLYTHQGVYILVLYFNLLFPFLLGGIMMKYNIVNKCKIKKEVALALIVLLMLIRMCIATSFFHVFFAAIFIILFMRVGRGKWLDCFLYEMGRRSTSMWFVHTYFCYYLFHDFIYNFKNPLLIFTVLLVFSYISALVIDYLNNKIQKLINLKS</sequence>
<keyword evidence="1" id="KW-0472">Membrane</keyword>
<feature type="transmembrane region" description="Helical" evidence="1">
    <location>
        <begin position="84"/>
        <end position="102"/>
    </location>
</feature>
<keyword evidence="1" id="KW-1133">Transmembrane helix</keyword>
<feature type="transmembrane region" description="Helical" evidence="1">
    <location>
        <begin position="175"/>
        <end position="208"/>
    </location>
</feature>
<gene>
    <name evidence="3" type="ORF">E5356_18610</name>
</gene>
<accession>A0A4S2A8T3</accession>
<name>A0A4S2A8T3_9BACE</name>
<organism evidence="3 4">
    <name type="scientific">Bacteroides acidifaciens</name>
    <dbReference type="NCBI Taxonomy" id="85831"/>
    <lineage>
        <taxon>Bacteria</taxon>
        <taxon>Pseudomonadati</taxon>
        <taxon>Bacteroidota</taxon>
        <taxon>Bacteroidia</taxon>
        <taxon>Bacteroidales</taxon>
        <taxon>Bacteroidaceae</taxon>
        <taxon>Bacteroides</taxon>
    </lineage>
</organism>
<dbReference type="Pfam" id="PF01757">
    <property type="entry name" value="Acyl_transf_3"/>
    <property type="match status" value="1"/>
</dbReference>
<protein>
    <recommendedName>
        <fullName evidence="2">Acyltransferase 3 domain-containing protein</fullName>
    </recommendedName>
</protein>
<keyword evidence="4" id="KW-1185">Reference proteome</keyword>
<proteinExistence type="predicted"/>
<feature type="transmembrane region" description="Helical" evidence="1">
    <location>
        <begin position="142"/>
        <end position="163"/>
    </location>
</feature>
<dbReference type="GO" id="GO:0016747">
    <property type="term" value="F:acyltransferase activity, transferring groups other than amino-acyl groups"/>
    <property type="evidence" value="ECO:0007669"/>
    <property type="project" value="InterPro"/>
</dbReference>
<dbReference type="Proteomes" id="UP000305751">
    <property type="component" value="Unassembled WGS sequence"/>
</dbReference>
<feature type="transmembrane region" description="Helical" evidence="1">
    <location>
        <begin position="253"/>
        <end position="273"/>
    </location>
</feature>
<evidence type="ECO:0000259" key="2">
    <source>
        <dbReference type="Pfam" id="PF01757"/>
    </source>
</evidence>
<feature type="transmembrane region" description="Helical" evidence="1">
    <location>
        <begin position="6"/>
        <end position="26"/>
    </location>
</feature>
<feature type="transmembrane region" description="Helical" evidence="1">
    <location>
        <begin position="38"/>
        <end position="56"/>
    </location>
</feature>
<evidence type="ECO:0000313" key="3">
    <source>
        <dbReference type="EMBL" id="TGX97026.1"/>
    </source>
</evidence>
<keyword evidence="1" id="KW-0812">Transmembrane</keyword>
<feature type="domain" description="Acyltransferase 3" evidence="2">
    <location>
        <begin position="9"/>
        <end position="270"/>
    </location>
</feature>
<dbReference type="RefSeq" id="WP_136015028.1">
    <property type="nucleotide sequence ID" value="NZ_CANSQH010000108.1"/>
</dbReference>
<evidence type="ECO:0000313" key="4">
    <source>
        <dbReference type="Proteomes" id="UP000305751"/>
    </source>
</evidence>
<feature type="transmembrane region" description="Helical" evidence="1">
    <location>
        <begin position="109"/>
        <end position="130"/>
    </location>
</feature>